<gene>
    <name evidence="1" type="ORF">VB695_13305</name>
</gene>
<dbReference type="InterPro" id="IPR021799">
    <property type="entry name" value="PIN-like_prokaryotic"/>
</dbReference>
<dbReference type="PANTHER" id="PTHR39550">
    <property type="entry name" value="SLL0658 PROTEIN"/>
    <property type="match status" value="1"/>
</dbReference>
<comment type="caution">
    <text evidence="1">The sequence shown here is derived from an EMBL/GenBank/DDBJ whole genome shotgun (WGS) entry which is preliminary data.</text>
</comment>
<dbReference type="PANTHER" id="PTHR39550:SF1">
    <property type="entry name" value="SLL0658 PROTEIN"/>
    <property type="match status" value="1"/>
</dbReference>
<dbReference type="Proteomes" id="UP001303285">
    <property type="component" value="Unassembled WGS sequence"/>
</dbReference>
<evidence type="ECO:0000313" key="2">
    <source>
        <dbReference type="Proteomes" id="UP001303285"/>
    </source>
</evidence>
<proteinExistence type="predicted"/>
<keyword evidence="2" id="KW-1185">Reference proteome</keyword>
<evidence type="ECO:0008006" key="3">
    <source>
        <dbReference type="Google" id="ProtNLM"/>
    </source>
</evidence>
<organism evidence="1 2">
    <name type="scientific">Nodularia spumigena UHCC 0060</name>
    <dbReference type="NCBI Taxonomy" id="3110300"/>
    <lineage>
        <taxon>Bacteria</taxon>
        <taxon>Bacillati</taxon>
        <taxon>Cyanobacteriota</taxon>
        <taxon>Cyanophyceae</taxon>
        <taxon>Nostocales</taxon>
        <taxon>Nodulariaceae</taxon>
        <taxon>Nodularia</taxon>
    </lineage>
</organism>
<accession>A0ABU5URV5</accession>
<name>A0ABU5URV5_NODSP</name>
<protein>
    <recommendedName>
        <fullName evidence="3">DUF3368 domain-containing protein</fullName>
    </recommendedName>
</protein>
<reference evidence="1 2" key="1">
    <citation type="submission" date="2023-12" db="EMBL/GenBank/DDBJ databases">
        <title>Baltic Sea Cyanobacteria.</title>
        <authorList>
            <person name="Delbaje E."/>
            <person name="Fewer D.P."/>
            <person name="Shishido T.K."/>
        </authorList>
    </citation>
    <scope>NUCLEOTIDE SEQUENCE [LARGE SCALE GENOMIC DNA]</scope>
    <source>
        <strain evidence="1 2">UHCC 0060</strain>
    </source>
</reference>
<dbReference type="EMBL" id="JAYGHK010000038">
    <property type="protein sequence ID" value="MEA5609028.1"/>
    <property type="molecule type" value="Genomic_DNA"/>
</dbReference>
<dbReference type="RefSeq" id="WP_323245181.1">
    <property type="nucleotide sequence ID" value="NZ_JAYGHK010000038.1"/>
</dbReference>
<evidence type="ECO:0000313" key="1">
    <source>
        <dbReference type="EMBL" id="MEA5609028.1"/>
    </source>
</evidence>
<sequence length="108" mass="12042">MINSGNIVVREIQLSFLADSLNMRLGKGESEAIALAIELQTDYIILDDFAARKEAIRLGLNVKGTLAVIRKLQIDGKITISSLEQLYQNMVAINFRVKRSLFDAIFAD</sequence>
<dbReference type="Pfam" id="PF11848">
    <property type="entry name" value="DUF3368"/>
    <property type="match status" value="1"/>
</dbReference>